<gene>
    <name evidence="1" type="ORF">AFUS01_LOCUS27119</name>
</gene>
<dbReference type="PANTHER" id="PTHR47822">
    <property type="entry name" value="CARBOHYDRATE BINDING DOMAIN CONTAINING PROTEIN"/>
    <property type="match status" value="1"/>
</dbReference>
<proteinExistence type="predicted"/>
<dbReference type="Proteomes" id="UP000708208">
    <property type="component" value="Unassembled WGS sequence"/>
</dbReference>
<dbReference type="SMART" id="SM00320">
    <property type="entry name" value="WD40"/>
    <property type="match status" value="5"/>
</dbReference>
<protein>
    <submittedName>
        <fullName evidence="1">Uncharacterized protein</fullName>
    </submittedName>
</protein>
<dbReference type="InterPro" id="IPR001680">
    <property type="entry name" value="WD40_rpt"/>
</dbReference>
<reference evidence="1" key="1">
    <citation type="submission" date="2021-06" db="EMBL/GenBank/DDBJ databases">
        <authorList>
            <person name="Hodson N. C."/>
            <person name="Mongue J. A."/>
            <person name="Jaron S. K."/>
        </authorList>
    </citation>
    <scope>NUCLEOTIDE SEQUENCE</scope>
</reference>
<accession>A0A8J2KHA1</accession>
<name>A0A8J2KHA1_9HEXA</name>
<evidence type="ECO:0000313" key="2">
    <source>
        <dbReference type="Proteomes" id="UP000708208"/>
    </source>
</evidence>
<dbReference type="EMBL" id="CAJVCH010371661">
    <property type="protein sequence ID" value="CAG7816502.1"/>
    <property type="molecule type" value="Genomic_DNA"/>
</dbReference>
<keyword evidence="2" id="KW-1185">Reference proteome</keyword>
<dbReference type="OrthoDB" id="10251741at2759"/>
<comment type="caution">
    <text evidence="1">The sequence shown here is derived from an EMBL/GenBank/DDBJ whole genome shotgun (WGS) entry which is preliminary data.</text>
</comment>
<dbReference type="PANTHER" id="PTHR47822:SF2">
    <property type="entry name" value="F-BOX AND WD-40 DOMAIN PROTEIN 7"/>
    <property type="match status" value="1"/>
</dbReference>
<evidence type="ECO:0000313" key="1">
    <source>
        <dbReference type="EMBL" id="CAG7816502.1"/>
    </source>
</evidence>
<organism evidence="1 2">
    <name type="scientific">Allacma fusca</name>
    <dbReference type="NCBI Taxonomy" id="39272"/>
    <lineage>
        <taxon>Eukaryota</taxon>
        <taxon>Metazoa</taxon>
        <taxon>Ecdysozoa</taxon>
        <taxon>Arthropoda</taxon>
        <taxon>Hexapoda</taxon>
        <taxon>Collembola</taxon>
        <taxon>Symphypleona</taxon>
        <taxon>Sminthuridae</taxon>
        <taxon>Allacma</taxon>
    </lineage>
</organism>
<dbReference type="AlphaFoldDB" id="A0A8J2KHA1"/>
<sequence length="392" mass="43710">MDSARTRSPEPPNDLRYMIDASNLSSNIHVLADIPNSSNCLSVAVSPDGKAYAVSLANGMVNAYLARNEKLIYTCNKREKNHSCSATSLRFRPWGKGDVNPNNLILATFTNGKVKTFHYPSGECVHQFNEHRELLTCEYSQVGDTFATSGNDGVLNVYDDETRAKLISYSPPFYENARFRRIYSIAYHTQSVDELVTGGWDGVVRYYDLRISHMIKQFYGPYICGEGLAIDPTGRELCTASWRMKDSLQLWDYGSGQLIKNISIPTSRSLEEYESSGRRGKRRSMSIMSLPRISSSISSPSRTSFTQNMDSVNLLQLPHMLYCCRYFLSGDFIVFSGSNHNSVAVINKYSNEIVAAVSGLRNSVYCIGAYGPKLAVISGEHVGLVKAFLNYA</sequence>
<dbReference type="Pfam" id="PF00400">
    <property type="entry name" value="WD40"/>
    <property type="match status" value="1"/>
</dbReference>